<evidence type="ECO:0000256" key="5">
    <source>
        <dbReference type="SAM" id="MobiDB-lite"/>
    </source>
</evidence>
<dbReference type="GO" id="GO:0050801">
    <property type="term" value="P:monoatomic ion homeostasis"/>
    <property type="evidence" value="ECO:0007669"/>
    <property type="project" value="TreeGrafter"/>
</dbReference>
<evidence type="ECO:0000256" key="3">
    <source>
        <dbReference type="ARBA" id="ARBA00022989"/>
    </source>
</evidence>
<evidence type="ECO:0000256" key="6">
    <source>
        <dbReference type="SAM" id="Phobius"/>
    </source>
</evidence>
<dbReference type="InterPro" id="IPR003020">
    <property type="entry name" value="HCO3_transpt_euk"/>
</dbReference>
<name>A0A0G2GIV1_PHACM</name>
<dbReference type="OrthoDB" id="1735926at2759"/>
<evidence type="ECO:0000256" key="1">
    <source>
        <dbReference type="ARBA" id="ARBA00004141"/>
    </source>
</evidence>
<dbReference type="PANTHER" id="PTHR11453:SF38">
    <property type="entry name" value="ANION TRANSPORTER (EUROFUNG)"/>
    <property type="match status" value="1"/>
</dbReference>
<feature type="compositionally biased region" description="Polar residues" evidence="5">
    <location>
        <begin position="376"/>
        <end position="392"/>
    </location>
</feature>
<organism evidence="8 9">
    <name type="scientific">Phaeomoniella chlamydospora</name>
    <name type="common">Phaeoacremonium chlamydosporum</name>
    <dbReference type="NCBI Taxonomy" id="158046"/>
    <lineage>
        <taxon>Eukaryota</taxon>
        <taxon>Fungi</taxon>
        <taxon>Dikarya</taxon>
        <taxon>Ascomycota</taxon>
        <taxon>Pezizomycotina</taxon>
        <taxon>Eurotiomycetes</taxon>
        <taxon>Chaetothyriomycetidae</taxon>
        <taxon>Phaeomoniellales</taxon>
        <taxon>Phaeomoniellaceae</taxon>
        <taxon>Phaeomoniella</taxon>
    </lineage>
</organism>
<dbReference type="Pfam" id="PF00955">
    <property type="entry name" value="HCO3_cotransp"/>
    <property type="match status" value="1"/>
</dbReference>
<dbReference type="InterPro" id="IPR011531">
    <property type="entry name" value="HCO3_transpt-like_TM_dom"/>
</dbReference>
<dbReference type="PANTHER" id="PTHR11453">
    <property type="entry name" value="ANION EXCHANGE PROTEIN"/>
    <property type="match status" value="1"/>
</dbReference>
<feature type="compositionally biased region" description="Basic and acidic residues" evidence="5">
    <location>
        <begin position="398"/>
        <end position="410"/>
    </location>
</feature>
<keyword evidence="3 6" id="KW-1133">Transmembrane helix</keyword>
<reference evidence="8 9" key="1">
    <citation type="submission" date="2015-05" db="EMBL/GenBank/DDBJ databases">
        <title>Distinctive expansion of gene families associated with plant cell wall degradation and secondary metabolism in the genomes of grapevine trunk pathogens.</title>
        <authorList>
            <person name="Lawrence D.P."/>
            <person name="Travadon R."/>
            <person name="Rolshausen P.E."/>
            <person name="Baumgartner K."/>
        </authorList>
    </citation>
    <scope>NUCLEOTIDE SEQUENCE [LARGE SCALE GENOMIC DNA]</scope>
    <source>
        <strain evidence="8">UCRPC4</strain>
    </source>
</reference>
<protein>
    <submittedName>
        <fullName evidence="8">Putative hco3transporter family protein</fullName>
    </submittedName>
</protein>
<keyword evidence="2 6" id="KW-0812">Transmembrane</keyword>
<feature type="transmembrane region" description="Helical" evidence="6">
    <location>
        <begin position="298"/>
        <end position="331"/>
    </location>
</feature>
<dbReference type="GO" id="GO:0046713">
    <property type="term" value="P:borate transport"/>
    <property type="evidence" value="ECO:0007669"/>
    <property type="project" value="TreeGrafter"/>
</dbReference>
<comment type="subcellular location">
    <subcellularLocation>
        <location evidence="1">Membrane</location>
        <topology evidence="1">Multi-pass membrane protein</topology>
    </subcellularLocation>
</comment>
<dbReference type="Proteomes" id="UP000053317">
    <property type="component" value="Unassembled WGS sequence"/>
</dbReference>
<feature type="transmembrane region" description="Helical" evidence="6">
    <location>
        <begin position="227"/>
        <end position="245"/>
    </location>
</feature>
<evidence type="ECO:0000313" key="8">
    <source>
        <dbReference type="EMBL" id="KKY16870.1"/>
    </source>
</evidence>
<feature type="transmembrane region" description="Helical" evidence="6">
    <location>
        <begin position="154"/>
        <end position="176"/>
    </location>
</feature>
<evidence type="ECO:0000256" key="2">
    <source>
        <dbReference type="ARBA" id="ARBA00022692"/>
    </source>
</evidence>
<feature type="transmembrane region" description="Helical" evidence="6">
    <location>
        <begin position="252"/>
        <end position="278"/>
    </location>
</feature>
<sequence length="433" mass="48203">MYVGIIYIIKGVEELSINFYDERISNGFASAMVAILFTLTVYLLEKLGQSTIFRPGIRAILGDYAYPIATILWTGFTHIPGNLSFANFARLPITRAFYPTVDRSWLIDFWNLPIKWVFVALPFGLLLTLLFYYDHNVSSLTAQAKQFPLKKPAGFHWDFFLLGITSFVSGIIGIPLPNGLVPQAPVHTDSLTNYEDQVETVTTTDGHELRRKKTVAVSVVEQRLSHFLMALAITGTMTGPLLIVLHTMPRAVFSGVFFIVGWGSIETNGIVHKLLFLLQEPRFIQPSEPLLKLPKPRITLYISIQLIAVAATVAISQTVAAIAFPILIVSLIPLRWIYLPKIFKDPELRILDDLTADNPAVLVSLGGRPQPRSRSRTGTPRQEQNTSQSLPRPNSALRESHTPSDLESDSHTAPPPPLTDEEKALTPTNHTTQ</sequence>
<dbReference type="GO" id="GO:0006820">
    <property type="term" value="P:monoatomic anion transport"/>
    <property type="evidence" value="ECO:0007669"/>
    <property type="project" value="InterPro"/>
</dbReference>
<dbReference type="EMBL" id="LCWF01000155">
    <property type="protein sequence ID" value="KKY16870.1"/>
    <property type="molecule type" value="Genomic_DNA"/>
</dbReference>
<reference evidence="8 9" key="2">
    <citation type="submission" date="2015-05" db="EMBL/GenBank/DDBJ databases">
        <authorList>
            <person name="Morales-Cruz A."/>
            <person name="Amrine K.C."/>
            <person name="Cantu D."/>
        </authorList>
    </citation>
    <scope>NUCLEOTIDE SEQUENCE [LARGE SCALE GENOMIC DNA]</scope>
    <source>
        <strain evidence="8">UCRPC4</strain>
    </source>
</reference>
<evidence type="ECO:0000313" key="9">
    <source>
        <dbReference type="Proteomes" id="UP000053317"/>
    </source>
</evidence>
<dbReference type="GO" id="GO:0005886">
    <property type="term" value="C:plasma membrane"/>
    <property type="evidence" value="ECO:0007669"/>
    <property type="project" value="TreeGrafter"/>
</dbReference>
<comment type="caution">
    <text evidence="8">The sequence shown here is derived from an EMBL/GenBank/DDBJ whole genome shotgun (WGS) entry which is preliminary data.</text>
</comment>
<feature type="domain" description="Bicarbonate transporter-like transmembrane" evidence="7">
    <location>
        <begin position="32"/>
        <end position="354"/>
    </location>
</feature>
<keyword evidence="9" id="KW-1185">Reference proteome</keyword>
<evidence type="ECO:0000259" key="7">
    <source>
        <dbReference type="Pfam" id="PF00955"/>
    </source>
</evidence>
<proteinExistence type="predicted"/>
<dbReference type="AlphaFoldDB" id="A0A0G2GIV1"/>
<accession>A0A0G2GIV1</accession>
<evidence type="ECO:0000256" key="4">
    <source>
        <dbReference type="ARBA" id="ARBA00023136"/>
    </source>
</evidence>
<feature type="transmembrane region" description="Helical" evidence="6">
    <location>
        <begin position="56"/>
        <end position="76"/>
    </location>
</feature>
<gene>
    <name evidence="8" type="ORF">UCRPC4_g05828</name>
</gene>
<dbReference type="GO" id="GO:0005452">
    <property type="term" value="F:solute:inorganic anion antiporter activity"/>
    <property type="evidence" value="ECO:0007669"/>
    <property type="project" value="InterPro"/>
</dbReference>
<feature type="transmembrane region" description="Helical" evidence="6">
    <location>
        <begin position="24"/>
        <end position="44"/>
    </location>
</feature>
<feature type="region of interest" description="Disordered" evidence="5">
    <location>
        <begin position="362"/>
        <end position="433"/>
    </location>
</feature>
<feature type="transmembrane region" description="Helical" evidence="6">
    <location>
        <begin position="114"/>
        <end position="133"/>
    </location>
</feature>
<keyword evidence="4 6" id="KW-0472">Membrane</keyword>